<dbReference type="OrthoDB" id="6369905at2759"/>
<feature type="region of interest" description="Disordered" evidence="5">
    <location>
        <begin position="856"/>
        <end position="877"/>
    </location>
</feature>
<sequence length="914" mass="101369">KLNSLFHCAWLQVLKLEPSCAKKEFGSSVFANVSIKRHTQFGPLLGERISEAEISEDTDLKDVWEVPSSQGKYFVRTHSENTSNWIRYLRPAPSRAERSLVAVTKNDHLFFVTIKDLEDGEELLYWIDYPDVDITKKRKVDRAACGTCNRSFLSPMYYRTHISIFHDPEYPLNMRKYHCKVCSEQVVGKENIIKHAEKLHDGKGAYQCQFCGRFFIRLSYLDVHRTYGCKNNPQRTRPLCDLCGKKFSQPQKLRTHVKRMHGDMADVLRQFQCKQCSKLLGSGPALLRHYKDVHKRNIDSSHACEKCGKTFTNTSNLKIHMLTHSGIRPFLCKLKDCPKSFTTKQCLQQHYRKTHKLATSEMPPIDRVIPFTLDAYAGEGPEEGNVPSKSEPTMDDKEPLRGGPYPEPPLRAQEPLPAFCREEDNALRKQQPSASSLDSYIAKYSSSKLVNKMKWPSMMEQAHSFAPAPEASSTSGSEAHMAPTPGSSGRGSTEDVYAFKEEKVDVQGRGPYQQMESPLQPQDDRTQTAVGASDSAMNDNTSMLIEAALTAAGASYPQTDAPNLRHNGDDRSSVVSADSGRFSSPSIPFNNNSSTPSSTSTSSTLSHSSYSTESLLQAKEPTSAPDPCGVVDMRYKPYLSDNSYSSAGDPKPAYITAMHSPSPHQDLPPLPSLSSASAENVLQGLGGSSDLSSNGHLHRPPEEPSVSSVPSSGILEYPEDLRRHHQSRLSYEDPLKSLSSAFNPGLDLGRVSHHPSSYPFHPSLSSAARYDAHRQYDLSTRTSSAAYDMLRATAVDPTYSQRFPPYASHQHSSTRIDPFGTDLNTPRDLTLNNRSPPGRIPASPWGMHQTWDASRLGPSSPFSTTHSSIPSMSPSLEQSRMNAAAAYSSYSPYSAPAPARTNPGPTHGYYTGYY</sequence>
<dbReference type="PROSITE" id="PS00028">
    <property type="entry name" value="ZINC_FINGER_C2H2_1"/>
    <property type="match status" value="5"/>
</dbReference>
<protein>
    <submittedName>
        <fullName evidence="6">Uncharacterized protein</fullName>
    </submittedName>
</protein>
<feature type="compositionally biased region" description="Low complexity" evidence="5">
    <location>
        <begin position="583"/>
        <end position="616"/>
    </location>
</feature>
<dbReference type="Gene3D" id="3.30.160.60">
    <property type="entry name" value="Classic Zinc Finger"/>
    <property type="match status" value="4"/>
</dbReference>
<gene>
    <name evidence="6" type="ORF">CTOB1V02_LOCUS8546</name>
</gene>
<evidence type="ECO:0000256" key="5">
    <source>
        <dbReference type="SAM" id="MobiDB-lite"/>
    </source>
</evidence>
<dbReference type="InterPro" id="IPR001214">
    <property type="entry name" value="SET_dom"/>
</dbReference>
<evidence type="ECO:0000256" key="2">
    <source>
        <dbReference type="ARBA" id="ARBA00022737"/>
    </source>
</evidence>
<dbReference type="PANTHER" id="PTHR24379">
    <property type="entry name" value="KRAB AND ZINC FINGER DOMAIN-CONTAINING"/>
    <property type="match status" value="1"/>
</dbReference>
<dbReference type="GO" id="GO:0008270">
    <property type="term" value="F:zinc ion binding"/>
    <property type="evidence" value="ECO:0007669"/>
    <property type="project" value="UniProtKB-KW"/>
</dbReference>
<feature type="region of interest" description="Disordered" evidence="5">
    <location>
        <begin position="464"/>
        <end position="541"/>
    </location>
</feature>
<feature type="region of interest" description="Disordered" evidence="5">
    <location>
        <begin position="376"/>
        <end position="413"/>
    </location>
</feature>
<dbReference type="GO" id="GO:0008170">
    <property type="term" value="F:N-methyltransferase activity"/>
    <property type="evidence" value="ECO:0007669"/>
    <property type="project" value="UniProtKB-ARBA"/>
</dbReference>
<dbReference type="Pfam" id="PF13894">
    <property type="entry name" value="zf-C2H2_4"/>
    <property type="match status" value="1"/>
</dbReference>
<dbReference type="GO" id="GO:0008757">
    <property type="term" value="F:S-adenosylmethionine-dependent methyltransferase activity"/>
    <property type="evidence" value="ECO:0007669"/>
    <property type="project" value="UniProtKB-ARBA"/>
</dbReference>
<accession>A0A7R8WKC8</accession>
<feature type="compositionally biased region" description="Basic and acidic residues" evidence="5">
    <location>
        <begin position="497"/>
        <end position="506"/>
    </location>
</feature>
<reference evidence="6" key="1">
    <citation type="submission" date="2020-11" db="EMBL/GenBank/DDBJ databases">
        <authorList>
            <person name="Tran Van P."/>
        </authorList>
    </citation>
    <scope>NUCLEOTIDE SEQUENCE</scope>
</reference>
<keyword evidence="1" id="KW-0479">Metal-binding</keyword>
<feature type="region of interest" description="Disordered" evidence="5">
    <location>
        <begin position="802"/>
        <end position="821"/>
    </location>
</feature>
<organism evidence="6">
    <name type="scientific">Cyprideis torosa</name>
    <dbReference type="NCBI Taxonomy" id="163714"/>
    <lineage>
        <taxon>Eukaryota</taxon>
        <taxon>Metazoa</taxon>
        <taxon>Ecdysozoa</taxon>
        <taxon>Arthropoda</taxon>
        <taxon>Crustacea</taxon>
        <taxon>Oligostraca</taxon>
        <taxon>Ostracoda</taxon>
        <taxon>Podocopa</taxon>
        <taxon>Podocopida</taxon>
        <taxon>Cytherocopina</taxon>
        <taxon>Cytheroidea</taxon>
        <taxon>Cytherideidae</taxon>
        <taxon>Cyprideis</taxon>
    </lineage>
</organism>
<evidence type="ECO:0000256" key="1">
    <source>
        <dbReference type="ARBA" id="ARBA00022723"/>
    </source>
</evidence>
<keyword evidence="4" id="KW-0862">Zinc</keyword>
<dbReference type="EMBL" id="OB662881">
    <property type="protein sequence ID" value="CAD7230689.1"/>
    <property type="molecule type" value="Genomic_DNA"/>
</dbReference>
<proteinExistence type="predicted"/>
<dbReference type="InterPro" id="IPR046341">
    <property type="entry name" value="SET_dom_sf"/>
</dbReference>
<feature type="non-terminal residue" evidence="6">
    <location>
        <position position="1"/>
    </location>
</feature>
<evidence type="ECO:0000313" key="6">
    <source>
        <dbReference type="EMBL" id="CAD7230689.1"/>
    </source>
</evidence>
<dbReference type="AlphaFoldDB" id="A0A7R8WKC8"/>
<dbReference type="InterPro" id="IPR036236">
    <property type="entry name" value="Znf_C2H2_sf"/>
</dbReference>
<dbReference type="InterPro" id="IPR013087">
    <property type="entry name" value="Znf_C2H2_type"/>
</dbReference>
<dbReference type="Pfam" id="PF00096">
    <property type="entry name" value="zf-C2H2"/>
    <property type="match status" value="2"/>
</dbReference>
<dbReference type="PROSITE" id="PS50280">
    <property type="entry name" value="SET"/>
    <property type="match status" value="1"/>
</dbReference>
<dbReference type="Pfam" id="PF21549">
    <property type="entry name" value="PRDM2_PR"/>
    <property type="match status" value="1"/>
</dbReference>
<evidence type="ECO:0000256" key="4">
    <source>
        <dbReference type="ARBA" id="ARBA00022833"/>
    </source>
</evidence>
<feature type="region of interest" description="Disordered" evidence="5">
    <location>
        <begin position="556"/>
        <end position="713"/>
    </location>
</feature>
<evidence type="ECO:0000256" key="3">
    <source>
        <dbReference type="ARBA" id="ARBA00022771"/>
    </source>
</evidence>
<name>A0A7R8WKC8_9CRUS</name>
<keyword evidence="3" id="KW-0863">Zinc-finger</keyword>
<keyword evidence="2" id="KW-0677">Repeat</keyword>
<feature type="compositionally biased region" description="Polar residues" evidence="5">
    <location>
        <begin position="527"/>
        <end position="541"/>
    </location>
</feature>
<dbReference type="SMART" id="SM00355">
    <property type="entry name" value="ZnF_C2H2"/>
    <property type="match status" value="7"/>
</dbReference>
<dbReference type="PROSITE" id="PS50157">
    <property type="entry name" value="ZINC_FINGER_C2H2_2"/>
    <property type="match status" value="7"/>
</dbReference>
<dbReference type="SUPFAM" id="SSF57667">
    <property type="entry name" value="beta-beta-alpha zinc fingers"/>
    <property type="match status" value="2"/>
</dbReference>
<feature type="compositionally biased region" description="Polar residues" evidence="5">
    <location>
        <begin position="860"/>
        <end position="877"/>
    </location>
</feature>
<dbReference type="GO" id="GO:0008276">
    <property type="term" value="F:protein methyltransferase activity"/>
    <property type="evidence" value="ECO:0007669"/>
    <property type="project" value="UniProtKB-ARBA"/>
</dbReference>
<dbReference type="FunFam" id="3.30.160.60:FF:000065">
    <property type="entry name" value="B-cell CLL/lymphoma 6, member B"/>
    <property type="match status" value="1"/>
</dbReference>
<dbReference type="Gene3D" id="2.170.270.10">
    <property type="entry name" value="SET domain"/>
    <property type="match status" value="1"/>
</dbReference>
<dbReference type="PANTHER" id="PTHR24379:SF121">
    <property type="entry name" value="C2H2-TYPE DOMAIN-CONTAINING PROTEIN"/>
    <property type="match status" value="1"/>
</dbReference>